<comment type="subcellular location">
    <subcellularLocation>
        <location evidence="3">Cell membrane</location>
        <topology evidence="3">Multi-pass membrane protein</topology>
    </subcellularLocation>
</comment>
<evidence type="ECO:0000256" key="11">
    <source>
        <dbReference type="ARBA" id="ARBA00022683"/>
    </source>
</evidence>
<feature type="transmembrane region" description="Helical" evidence="16">
    <location>
        <begin position="54"/>
        <end position="71"/>
    </location>
</feature>
<dbReference type="GO" id="GO:0022872">
    <property type="term" value="F:protein-N(PI)-phosphohistidine-mannitol phosphotransferase system transmembrane transporter activity"/>
    <property type="evidence" value="ECO:0007669"/>
    <property type="project" value="InterPro"/>
</dbReference>
<evidence type="ECO:0000256" key="15">
    <source>
        <dbReference type="ARBA" id="ARBA00033349"/>
    </source>
</evidence>
<evidence type="ECO:0000259" key="18">
    <source>
        <dbReference type="PROSITE" id="PS51104"/>
    </source>
</evidence>
<dbReference type="InterPro" id="IPR003352">
    <property type="entry name" value="PTS_EIIC"/>
</dbReference>
<keyword evidence="7" id="KW-1003">Cell membrane</keyword>
<proteinExistence type="predicted"/>
<dbReference type="InterPro" id="IPR004718">
    <property type="entry name" value="PTS_IIC_mtl"/>
</dbReference>
<evidence type="ECO:0000256" key="4">
    <source>
        <dbReference type="ARBA" id="ARBA00011909"/>
    </source>
</evidence>
<dbReference type="EC" id="2.7.1.197" evidence="4"/>
<sequence length="593" mass="61986">MNESQFNLKVAVQRLGTALSGMVMPNIGGFIAWGIITALFIPTGYLPNKNFAELVGPMLSYLLPLLIAYTGGKNIYGDGRGGVVGAIAAMGVIVGTDIPMFIGAMAMGPLAGWLMKKFDQTVQPKIKAGFEMLVNNFSAGILGFALALFGYTLIGPIVEALTHPMAKGVETIINAHLLPLANIFIEPAKILFLNNAINHGILTPIGTEQVAATGKSILFLLEANPGPGLGLLLAFMFFGKGSAKATAPGAIIIHFLGGIHEIYFPYVMMKPALFLAVIAGGVTGTFTNSILGSALTSPASPGSIIAIEAMAPKGLWPHITVLLGVLAAAAVSFLVSAIILKNDKSMVDDTALATAQADLAANKAVAKGQVQTSSVVVPLSNLGDIKHIIFACDAGMGSSAMGASILRDKVKKAGLNIDVTNRAIANLSDAADTLVVTQEELAPRAAQMAPSSTRVAVSNFLNSPKYDEIIESLTGVGSAAQAPVKQAVAEVIDEIDLNLIDEVVFAHDATSVGSATMGKETILAIFRNHDVKIPVSDVEFLALAAYNAPNIVVVTTKDNTEIAKHHAPNAQHLSVDSLITTPEYDKMVARMKK</sequence>
<protein>
    <recommendedName>
        <fullName evidence="5">PTS system mannitol-specific EIICB component</fullName>
        <ecNumber evidence="4">2.7.1.197</ecNumber>
    </recommendedName>
    <alternativeName>
        <fullName evidence="15">EIICB-Mtl</fullName>
    </alternativeName>
</protein>
<feature type="transmembrane region" description="Helical" evidence="16">
    <location>
        <begin position="273"/>
        <end position="295"/>
    </location>
</feature>
<organism evidence="19 20">
    <name type="scientific">Pseudolactococcus laudensis</name>
    <dbReference type="NCBI Taxonomy" id="1494461"/>
    <lineage>
        <taxon>Bacteria</taxon>
        <taxon>Bacillati</taxon>
        <taxon>Bacillota</taxon>
        <taxon>Bacilli</taxon>
        <taxon>Lactobacillales</taxon>
        <taxon>Streptococcaceae</taxon>
        <taxon>Pseudolactococcus</taxon>
    </lineage>
</organism>
<accession>A0A7V8SIX4</accession>
<feature type="domain" description="PTS EIIC type-2" evidence="18">
    <location>
        <begin position="15"/>
        <end position="347"/>
    </location>
</feature>
<evidence type="ECO:0000256" key="1">
    <source>
        <dbReference type="ARBA" id="ARBA00001655"/>
    </source>
</evidence>
<feature type="transmembrane region" description="Helical" evidence="16">
    <location>
        <begin position="21"/>
        <end position="42"/>
    </location>
</feature>
<evidence type="ECO:0000256" key="14">
    <source>
        <dbReference type="ARBA" id="ARBA00023136"/>
    </source>
</evidence>
<dbReference type="PROSITE" id="PS51099">
    <property type="entry name" value="PTS_EIIB_TYPE_2"/>
    <property type="match status" value="1"/>
</dbReference>
<keyword evidence="14 16" id="KW-0472">Membrane</keyword>
<dbReference type="InterPro" id="IPR050893">
    <property type="entry name" value="Sugar_PTS"/>
</dbReference>
<dbReference type="GO" id="GO:0090563">
    <property type="term" value="F:protein-phosphocysteine-sugar phosphotransferase activity"/>
    <property type="evidence" value="ECO:0007669"/>
    <property type="project" value="TreeGrafter"/>
</dbReference>
<evidence type="ECO:0000313" key="20">
    <source>
        <dbReference type="Proteomes" id="UP000530186"/>
    </source>
</evidence>
<dbReference type="GO" id="GO:0005886">
    <property type="term" value="C:plasma membrane"/>
    <property type="evidence" value="ECO:0007669"/>
    <property type="project" value="UniProtKB-SubCell"/>
</dbReference>
<keyword evidence="11" id="KW-0598">Phosphotransferase system</keyword>
<evidence type="ECO:0000256" key="7">
    <source>
        <dbReference type="ARBA" id="ARBA00022475"/>
    </source>
</evidence>
<dbReference type="Pfam" id="PF02302">
    <property type="entry name" value="PTS_IIB"/>
    <property type="match status" value="1"/>
</dbReference>
<evidence type="ECO:0000256" key="6">
    <source>
        <dbReference type="ARBA" id="ARBA00022448"/>
    </source>
</evidence>
<keyword evidence="9" id="KW-0762">Sugar transport</keyword>
<dbReference type="RefSeq" id="WP_180745646.1">
    <property type="nucleotide sequence ID" value="NZ_CBCRWQ010000005.1"/>
</dbReference>
<keyword evidence="20" id="KW-1185">Reference proteome</keyword>
<feature type="transmembrane region" description="Helical" evidence="16">
    <location>
        <begin position="83"/>
        <end position="107"/>
    </location>
</feature>
<evidence type="ECO:0000256" key="5">
    <source>
        <dbReference type="ARBA" id="ARBA00021825"/>
    </source>
</evidence>
<keyword evidence="12 16" id="KW-0812">Transmembrane</keyword>
<evidence type="ECO:0000256" key="16">
    <source>
        <dbReference type="SAM" id="Phobius"/>
    </source>
</evidence>
<evidence type="ECO:0000256" key="13">
    <source>
        <dbReference type="ARBA" id="ARBA00022989"/>
    </source>
</evidence>
<dbReference type="AlphaFoldDB" id="A0A7V8SIX4"/>
<evidence type="ECO:0000259" key="17">
    <source>
        <dbReference type="PROSITE" id="PS51099"/>
    </source>
</evidence>
<gene>
    <name evidence="19" type="ORF">HZR21_01065</name>
</gene>
<evidence type="ECO:0000256" key="10">
    <source>
        <dbReference type="ARBA" id="ARBA00022679"/>
    </source>
</evidence>
<comment type="catalytic activity">
    <reaction evidence="1">
        <text>D-mannitol(out) + N(pros)-phospho-L-histidyl-[protein] = D-mannitol 1-phosphate(in) + L-histidyl-[protein]</text>
        <dbReference type="Rhea" id="RHEA:33363"/>
        <dbReference type="Rhea" id="RHEA-COMP:9745"/>
        <dbReference type="Rhea" id="RHEA-COMP:9746"/>
        <dbReference type="ChEBI" id="CHEBI:16899"/>
        <dbReference type="ChEBI" id="CHEBI:29979"/>
        <dbReference type="ChEBI" id="CHEBI:61381"/>
        <dbReference type="ChEBI" id="CHEBI:64837"/>
        <dbReference type="EC" id="2.7.1.197"/>
    </reaction>
</comment>
<keyword evidence="8" id="KW-0597">Phosphoprotein</keyword>
<dbReference type="GO" id="GO:0009401">
    <property type="term" value="P:phosphoenolpyruvate-dependent sugar phosphotransferase system"/>
    <property type="evidence" value="ECO:0007669"/>
    <property type="project" value="UniProtKB-KW"/>
</dbReference>
<dbReference type="Pfam" id="PF02378">
    <property type="entry name" value="PTS_EIIC"/>
    <property type="match status" value="1"/>
</dbReference>
<name>A0A7V8SIX4_9LACT</name>
<dbReference type="PROSITE" id="PS51104">
    <property type="entry name" value="PTS_EIIC_TYPE_2"/>
    <property type="match status" value="1"/>
</dbReference>
<dbReference type="CDD" id="cd05567">
    <property type="entry name" value="PTS_IIB_mannitol"/>
    <property type="match status" value="1"/>
</dbReference>
<keyword evidence="6" id="KW-0813">Transport</keyword>
<keyword evidence="10" id="KW-0808">Transferase</keyword>
<evidence type="ECO:0000256" key="2">
    <source>
        <dbReference type="ARBA" id="ARBA00002434"/>
    </source>
</evidence>
<feature type="domain" description="PTS EIIB type-2" evidence="17">
    <location>
        <begin position="386"/>
        <end position="481"/>
    </location>
</feature>
<evidence type="ECO:0000256" key="12">
    <source>
        <dbReference type="ARBA" id="ARBA00022692"/>
    </source>
</evidence>
<dbReference type="SUPFAM" id="SSF52794">
    <property type="entry name" value="PTS system IIB component-like"/>
    <property type="match status" value="2"/>
</dbReference>
<feature type="transmembrane region" description="Helical" evidence="16">
    <location>
        <begin position="315"/>
        <end position="340"/>
    </location>
</feature>
<feature type="transmembrane region" description="Helical" evidence="16">
    <location>
        <begin position="245"/>
        <end position="266"/>
    </location>
</feature>
<evidence type="ECO:0000313" key="19">
    <source>
        <dbReference type="EMBL" id="MBA0015749.1"/>
    </source>
</evidence>
<evidence type="ECO:0000256" key="8">
    <source>
        <dbReference type="ARBA" id="ARBA00022553"/>
    </source>
</evidence>
<dbReference type="Proteomes" id="UP000530186">
    <property type="component" value="Unassembled WGS sequence"/>
</dbReference>
<dbReference type="NCBIfam" id="NF011663">
    <property type="entry name" value="PRK15083.1"/>
    <property type="match status" value="1"/>
</dbReference>
<reference evidence="19 20" key="1">
    <citation type="submission" date="2020-07" db="EMBL/GenBank/DDBJ databases">
        <authorList>
            <person name="Hilgarth M."/>
            <person name="Werum V."/>
            <person name="Vogel R.F."/>
        </authorList>
    </citation>
    <scope>NUCLEOTIDE SEQUENCE [LARGE SCALE GENOMIC DNA]</scope>
    <source>
        <strain evidence="19 20">DSM 28961</strain>
    </source>
</reference>
<feature type="transmembrane region" description="Helical" evidence="16">
    <location>
        <begin position="137"/>
        <end position="158"/>
    </location>
</feature>
<dbReference type="InterPro" id="IPR013011">
    <property type="entry name" value="PTS_EIIB_2"/>
</dbReference>
<dbReference type="PANTHER" id="PTHR30181:SF2">
    <property type="entry name" value="PTS SYSTEM MANNITOL-SPECIFIC EIICBA COMPONENT"/>
    <property type="match status" value="1"/>
</dbReference>
<comment type="caution">
    <text evidence="19">The sequence shown here is derived from an EMBL/GenBank/DDBJ whole genome shotgun (WGS) entry which is preliminary data.</text>
</comment>
<evidence type="ECO:0000256" key="9">
    <source>
        <dbReference type="ARBA" id="ARBA00022597"/>
    </source>
</evidence>
<dbReference type="GeneID" id="303194096"/>
<dbReference type="NCBIfam" id="TIGR00851">
    <property type="entry name" value="mtlA"/>
    <property type="match status" value="1"/>
</dbReference>
<dbReference type="InterPro" id="IPR013014">
    <property type="entry name" value="PTS_EIIC_2"/>
</dbReference>
<feature type="transmembrane region" description="Helical" evidence="16">
    <location>
        <begin position="217"/>
        <end position="239"/>
    </location>
</feature>
<dbReference type="Gene3D" id="3.40.50.2300">
    <property type="match status" value="2"/>
</dbReference>
<dbReference type="InterPro" id="IPR003501">
    <property type="entry name" value="PTS_EIIB_2/3"/>
</dbReference>
<dbReference type="EMBL" id="JACBNY010000001">
    <property type="protein sequence ID" value="MBA0015749.1"/>
    <property type="molecule type" value="Genomic_DNA"/>
</dbReference>
<dbReference type="InterPro" id="IPR036095">
    <property type="entry name" value="PTS_EIIB-like_sf"/>
</dbReference>
<dbReference type="PANTHER" id="PTHR30181">
    <property type="entry name" value="MANNITOL PERMEASE IIC COMPONENT"/>
    <property type="match status" value="1"/>
</dbReference>
<keyword evidence="13 16" id="KW-1133">Transmembrane helix</keyword>
<dbReference type="InterPro" id="IPR029503">
    <property type="entry name" value="PTS_EIIB_mannitol"/>
</dbReference>
<comment type="function">
    <text evidence="2">The phosphoenolpyruvate-dependent sugar phosphotransferase system (sugar PTS), a major carbohydrate active transport system, catalyzes the phosphorylation of incoming sugar substrates concomitantly with their translocation across the cell membrane. The enzyme II CmtAB PTS system is involved in D-mannitol transport.</text>
</comment>
<evidence type="ECO:0000256" key="3">
    <source>
        <dbReference type="ARBA" id="ARBA00004651"/>
    </source>
</evidence>